<evidence type="ECO:0000313" key="3">
    <source>
        <dbReference type="Proteomes" id="UP000419743"/>
    </source>
</evidence>
<proteinExistence type="predicted"/>
<comment type="caution">
    <text evidence="2">The sequence shown here is derived from an EMBL/GenBank/DDBJ whole genome shotgun (WGS) entry which is preliminary data.</text>
</comment>
<sequence length="83" mass="9398">MGQHLLHNTAIEVDGDRATARSEYTMTTHARTETEGKARRVQGGGWYSDEMLRTDAGWRITRRTANAKWIDVVEVDWAAPIPD</sequence>
<accession>A0A7M4DPM0</accession>
<dbReference type="Gene3D" id="3.10.450.50">
    <property type="match status" value="1"/>
</dbReference>
<protein>
    <recommendedName>
        <fullName evidence="1">SnoaL-like domain-containing protein</fullName>
    </recommendedName>
</protein>
<organism evidence="2 3">
    <name type="scientific">Occultella aeris</name>
    <dbReference type="NCBI Taxonomy" id="2761496"/>
    <lineage>
        <taxon>Bacteria</taxon>
        <taxon>Bacillati</taxon>
        <taxon>Actinomycetota</taxon>
        <taxon>Actinomycetes</taxon>
        <taxon>Micrococcales</taxon>
        <taxon>Ruaniaceae</taxon>
        <taxon>Occultella</taxon>
    </lineage>
</organism>
<evidence type="ECO:0000313" key="2">
    <source>
        <dbReference type="EMBL" id="VZO39414.1"/>
    </source>
</evidence>
<dbReference type="Pfam" id="PF13577">
    <property type="entry name" value="SnoaL_4"/>
    <property type="match status" value="1"/>
</dbReference>
<dbReference type="Proteomes" id="UP000419743">
    <property type="component" value="Unassembled WGS sequence"/>
</dbReference>
<dbReference type="InterPro" id="IPR032710">
    <property type="entry name" value="NTF2-like_dom_sf"/>
</dbReference>
<keyword evidence="3" id="KW-1185">Reference proteome</keyword>
<name>A0A7M4DPM0_9MICO</name>
<reference evidence="2 3" key="1">
    <citation type="submission" date="2019-11" db="EMBL/GenBank/DDBJ databases">
        <authorList>
            <person name="Criscuolo A."/>
        </authorList>
    </citation>
    <scope>NUCLEOTIDE SEQUENCE [LARGE SCALE GENOMIC DNA]</scope>
    <source>
        <strain evidence="2">CIP111667</strain>
    </source>
</reference>
<dbReference type="RefSeq" id="WP_197522712.1">
    <property type="nucleotide sequence ID" value="NZ_CACRYJ010000059.1"/>
</dbReference>
<feature type="domain" description="SnoaL-like" evidence="1">
    <location>
        <begin position="3"/>
        <end position="64"/>
    </location>
</feature>
<dbReference type="EMBL" id="CACRYJ010000059">
    <property type="protein sequence ID" value="VZO39414.1"/>
    <property type="molecule type" value="Genomic_DNA"/>
</dbReference>
<evidence type="ECO:0000259" key="1">
    <source>
        <dbReference type="Pfam" id="PF13577"/>
    </source>
</evidence>
<gene>
    <name evidence="2" type="ORF">HALOF300_04102</name>
</gene>
<dbReference type="InterPro" id="IPR037401">
    <property type="entry name" value="SnoaL-like"/>
</dbReference>
<dbReference type="AlphaFoldDB" id="A0A7M4DPM0"/>
<dbReference type="SUPFAM" id="SSF54427">
    <property type="entry name" value="NTF2-like"/>
    <property type="match status" value="1"/>
</dbReference>